<dbReference type="PANTHER" id="PTHR39550:SF1">
    <property type="entry name" value="SLL0658 PROTEIN"/>
    <property type="match status" value="1"/>
</dbReference>
<protein>
    <recommendedName>
        <fullName evidence="3">DUF3368 domain-containing protein</fullName>
    </recommendedName>
</protein>
<dbReference type="Proteomes" id="UP000003781">
    <property type="component" value="Unassembled WGS sequence"/>
</dbReference>
<evidence type="ECO:0008006" key="3">
    <source>
        <dbReference type="Google" id="ProtNLM"/>
    </source>
</evidence>
<comment type="caution">
    <text evidence="1">The sequence shown here is derived from an EMBL/GenBank/DDBJ whole genome shotgun (WGS) entry which is preliminary data.</text>
</comment>
<dbReference type="PANTHER" id="PTHR39550">
    <property type="entry name" value="SLL0658 PROTEIN"/>
    <property type="match status" value="1"/>
</dbReference>
<accession>A3IK24</accession>
<name>A3IK24_9CHRO</name>
<reference evidence="1 2" key="1">
    <citation type="submission" date="2007-03" db="EMBL/GenBank/DDBJ databases">
        <authorList>
            <person name="Stal L."/>
            <person name="Ferriera S."/>
            <person name="Johnson J."/>
            <person name="Kravitz S."/>
            <person name="Beeson K."/>
            <person name="Sutton G."/>
            <person name="Rogers Y.-H."/>
            <person name="Friedman R."/>
            <person name="Frazier M."/>
            <person name="Venter J.C."/>
        </authorList>
    </citation>
    <scope>NUCLEOTIDE SEQUENCE [LARGE SCALE GENOMIC DNA]</scope>
    <source>
        <strain evidence="1 2">CCY0110</strain>
    </source>
</reference>
<dbReference type="InterPro" id="IPR021799">
    <property type="entry name" value="PIN-like_prokaryotic"/>
</dbReference>
<evidence type="ECO:0000313" key="2">
    <source>
        <dbReference type="Proteomes" id="UP000003781"/>
    </source>
</evidence>
<proteinExistence type="predicted"/>
<organism evidence="1 2">
    <name type="scientific">Crocosphaera chwakensis CCY0110</name>
    <dbReference type="NCBI Taxonomy" id="391612"/>
    <lineage>
        <taxon>Bacteria</taxon>
        <taxon>Bacillati</taxon>
        <taxon>Cyanobacteriota</taxon>
        <taxon>Cyanophyceae</taxon>
        <taxon>Oscillatoriophycideae</taxon>
        <taxon>Chroococcales</taxon>
        <taxon>Aphanothecaceae</taxon>
        <taxon>Crocosphaera</taxon>
        <taxon>Crocosphaera chwakensis</taxon>
    </lineage>
</organism>
<sequence length="154" mass="17321">MIIVADTSPLCYLILIQEISLLPQLFGKIYIPQAVAKELTHEDAPVQVKNWLKNSPSWLIIEPNIHVNDDSLNALHLGEQQAILLAEKYKADLLILDEKLARKMAKERGLKITGLLGILQKANTQNLIDLPVVLQKLQTTNFRVTPSLLRSLLQ</sequence>
<dbReference type="AlphaFoldDB" id="A3IK24"/>
<dbReference type="RefSeq" id="WP_008273681.1">
    <property type="nucleotide sequence ID" value="NZ_AAXW01000003.1"/>
</dbReference>
<dbReference type="Pfam" id="PF11848">
    <property type="entry name" value="DUF3368"/>
    <property type="match status" value="1"/>
</dbReference>
<dbReference type="EMBL" id="AAXW01000003">
    <property type="protein sequence ID" value="EAZ93013.1"/>
    <property type="molecule type" value="Genomic_DNA"/>
</dbReference>
<keyword evidence="2" id="KW-1185">Reference proteome</keyword>
<dbReference type="OrthoDB" id="9796404at2"/>
<dbReference type="eggNOG" id="COG2405">
    <property type="taxonomic scope" value="Bacteria"/>
</dbReference>
<gene>
    <name evidence="1" type="ORF">CY0110_03054</name>
</gene>
<evidence type="ECO:0000313" key="1">
    <source>
        <dbReference type="EMBL" id="EAZ93013.1"/>
    </source>
</evidence>